<keyword evidence="3" id="KW-1185">Reference proteome</keyword>
<evidence type="ECO:0000313" key="3">
    <source>
        <dbReference type="Proteomes" id="UP001391051"/>
    </source>
</evidence>
<dbReference type="GeneID" id="92069323"/>
<name>A0ABR1QTA7_9PEZI</name>
<reference evidence="2 3" key="1">
    <citation type="submission" date="2023-01" db="EMBL/GenBank/DDBJ databases">
        <title>Analysis of 21 Apiospora genomes using comparative genomics revels a genus with tremendous synthesis potential of carbohydrate active enzymes and secondary metabolites.</title>
        <authorList>
            <person name="Sorensen T."/>
        </authorList>
    </citation>
    <scope>NUCLEOTIDE SEQUENCE [LARGE SCALE GENOMIC DNA]</scope>
    <source>
        <strain evidence="2 3">CBS 24483</strain>
    </source>
</reference>
<accession>A0ABR1QTA7</accession>
<comment type="caution">
    <text evidence="2">The sequence shown here is derived from an EMBL/GenBank/DDBJ whole genome shotgun (WGS) entry which is preliminary data.</text>
</comment>
<dbReference type="EMBL" id="JAQQWE010000001">
    <property type="protein sequence ID" value="KAK7965762.1"/>
    <property type="molecule type" value="Genomic_DNA"/>
</dbReference>
<protein>
    <submittedName>
        <fullName evidence="2">Uncharacterized protein</fullName>
    </submittedName>
</protein>
<sequence length="162" mass="16863">MPNSYKITVINNTGGPQDYAFFSATPVVSGGVSGPIWSNVLKSAGHTPNGAQASFEVLTTHYATCGSFEGSPEHGDKVTISKSVPINLGSKAGGNVTPGSSVALTVYDQTSCDLGPLPPRARASSVTSSWTRPASRKTDSPCKTPTRVSPPHSQNYYVAFVS</sequence>
<evidence type="ECO:0000256" key="1">
    <source>
        <dbReference type="SAM" id="MobiDB-lite"/>
    </source>
</evidence>
<feature type="region of interest" description="Disordered" evidence="1">
    <location>
        <begin position="116"/>
        <end position="150"/>
    </location>
</feature>
<evidence type="ECO:0000313" key="2">
    <source>
        <dbReference type="EMBL" id="KAK7965762.1"/>
    </source>
</evidence>
<dbReference type="RefSeq" id="XP_066705154.1">
    <property type="nucleotide sequence ID" value="XM_066836261.1"/>
</dbReference>
<dbReference type="Proteomes" id="UP001391051">
    <property type="component" value="Unassembled WGS sequence"/>
</dbReference>
<proteinExistence type="predicted"/>
<organism evidence="2 3">
    <name type="scientific">Apiospora aurea</name>
    <dbReference type="NCBI Taxonomy" id="335848"/>
    <lineage>
        <taxon>Eukaryota</taxon>
        <taxon>Fungi</taxon>
        <taxon>Dikarya</taxon>
        <taxon>Ascomycota</taxon>
        <taxon>Pezizomycotina</taxon>
        <taxon>Sordariomycetes</taxon>
        <taxon>Xylariomycetidae</taxon>
        <taxon>Amphisphaeriales</taxon>
        <taxon>Apiosporaceae</taxon>
        <taxon>Apiospora</taxon>
    </lineage>
</organism>
<gene>
    <name evidence="2" type="ORF">PG986_000039</name>
</gene>
<feature type="compositionally biased region" description="Polar residues" evidence="1">
    <location>
        <begin position="141"/>
        <end position="150"/>
    </location>
</feature>